<accession>A0ABR7VI45</accession>
<gene>
    <name evidence="1" type="ORF">IC602_03215</name>
</gene>
<organism evidence="1 2">
    <name type="scientific">Virgibacillus halodenitrificans</name>
    <name type="common">Bacillus halodenitrificans</name>
    <dbReference type="NCBI Taxonomy" id="1482"/>
    <lineage>
        <taxon>Bacteria</taxon>
        <taxon>Bacillati</taxon>
        <taxon>Bacillota</taxon>
        <taxon>Bacilli</taxon>
        <taxon>Bacillales</taxon>
        <taxon>Bacillaceae</taxon>
        <taxon>Virgibacillus</taxon>
    </lineage>
</organism>
<comment type="caution">
    <text evidence="1">The sequence shown here is derived from an EMBL/GenBank/DDBJ whole genome shotgun (WGS) entry which is preliminary data.</text>
</comment>
<evidence type="ECO:0000313" key="2">
    <source>
        <dbReference type="Proteomes" id="UP000621631"/>
    </source>
</evidence>
<evidence type="ECO:0008006" key="3">
    <source>
        <dbReference type="Google" id="ProtNLM"/>
    </source>
</evidence>
<dbReference type="EMBL" id="JACWEZ010000002">
    <property type="protein sequence ID" value="MBD1221605.1"/>
    <property type="molecule type" value="Genomic_DNA"/>
</dbReference>
<dbReference type="Proteomes" id="UP000621631">
    <property type="component" value="Unassembled WGS sequence"/>
</dbReference>
<proteinExistence type="predicted"/>
<evidence type="ECO:0000313" key="1">
    <source>
        <dbReference type="EMBL" id="MBD1221605.1"/>
    </source>
</evidence>
<reference evidence="1 2" key="1">
    <citation type="submission" date="2020-09" db="EMBL/GenBank/DDBJ databases">
        <title>Draft Genome Sequences of Oil-Oxidizing Bacteria Halomonas titanicae, Marinobacter lutaoensis, and Virgibacillus halodenitrificans Isolated from Highly Saline Environments.</title>
        <authorList>
            <person name="Grouzdev D.S."/>
            <person name="Sokolova D.S."/>
            <person name="Semenova E.M."/>
            <person name="Borzenkov I.A."/>
            <person name="Bidzhieva S.K."/>
            <person name="Poltaraus A.B."/>
            <person name="Nazina T.N."/>
        </authorList>
    </citation>
    <scope>NUCLEOTIDE SEQUENCE [LARGE SCALE GENOMIC DNA]</scope>
    <source>
        <strain evidence="1 2">VKM B-3472D</strain>
    </source>
</reference>
<dbReference type="RefSeq" id="WP_060681103.1">
    <property type="nucleotide sequence ID" value="NZ_JACWEZ010000002.1"/>
</dbReference>
<sequence length="156" mass="18318">MKFAIYRGERYACNIRNRKIRLKSREKKSGFTELIDLEGNVHSDIFIKEVSDRKVEDVYELTHEAIFKGVTFQTSGIGKHTLDEGELLLLSDNLQDISTHNFFREDKFVCHKNVALEEIDALIEMKNHILRFRRKGLVTTRVNPSYINDYLKQLLQ</sequence>
<keyword evidence="2" id="KW-1185">Reference proteome</keyword>
<name>A0ABR7VI45_VIRHA</name>
<protein>
    <recommendedName>
        <fullName evidence="3">HTH LytTR-type domain-containing protein</fullName>
    </recommendedName>
</protein>